<dbReference type="InterPro" id="IPR039420">
    <property type="entry name" value="WalR-like"/>
</dbReference>
<evidence type="ECO:0000313" key="10">
    <source>
        <dbReference type="EMBL" id="MBW8189742.1"/>
    </source>
</evidence>
<dbReference type="SUPFAM" id="SSF52172">
    <property type="entry name" value="CheY-like"/>
    <property type="match status" value="1"/>
</dbReference>
<reference evidence="10" key="1">
    <citation type="submission" date="2021-07" db="EMBL/GenBank/DDBJ databases">
        <title>Neiella marina sp. nov., isolated from the intestinal content of sea cucumber Apostichopus japonicus.</title>
        <authorList>
            <person name="Bai X."/>
        </authorList>
    </citation>
    <scope>NUCLEOTIDE SEQUENCE</scope>
    <source>
        <strain evidence="10">126</strain>
    </source>
</reference>
<name>A0ABS7EDF0_9GAMM</name>
<evidence type="ECO:0000256" key="4">
    <source>
        <dbReference type="ARBA" id="ARBA00023125"/>
    </source>
</evidence>
<evidence type="ECO:0000256" key="1">
    <source>
        <dbReference type="ARBA" id="ARBA00022553"/>
    </source>
</evidence>
<dbReference type="InterPro" id="IPR036388">
    <property type="entry name" value="WH-like_DNA-bd_sf"/>
</dbReference>
<feature type="domain" description="OmpR/PhoB-type" evidence="9">
    <location>
        <begin position="125"/>
        <end position="222"/>
    </location>
</feature>
<dbReference type="PANTHER" id="PTHR48111">
    <property type="entry name" value="REGULATOR OF RPOS"/>
    <property type="match status" value="1"/>
</dbReference>
<comment type="caution">
    <text evidence="10">The sequence shown here is derived from an EMBL/GenBank/DDBJ whole genome shotgun (WGS) entry which is preliminary data.</text>
</comment>
<dbReference type="Gene3D" id="6.10.250.690">
    <property type="match status" value="1"/>
</dbReference>
<dbReference type="InterPro" id="IPR011006">
    <property type="entry name" value="CheY-like_superfamily"/>
</dbReference>
<evidence type="ECO:0000259" key="8">
    <source>
        <dbReference type="PROSITE" id="PS50110"/>
    </source>
</evidence>
<dbReference type="PROSITE" id="PS51755">
    <property type="entry name" value="OMPR_PHOB"/>
    <property type="match status" value="1"/>
</dbReference>
<dbReference type="Gene3D" id="1.10.10.10">
    <property type="entry name" value="Winged helix-like DNA-binding domain superfamily/Winged helix DNA-binding domain"/>
    <property type="match status" value="1"/>
</dbReference>
<keyword evidence="1 6" id="KW-0597">Phosphoprotein</keyword>
<keyword evidence="11" id="KW-1185">Reference proteome</keyword>
<dbReference type="PANTHER" id="PTHR48111:SF22">
    <property type="entry name" value="REGULATOR OF RPOS"/>
    <property type="match status" value="1"/>
</dbReference>
<dbReference type="SMART" id="SM00862">
    <property type="entry name" value="Trans_reg_C"/>
    <property type="match status" value="1"/>
</dbReference>
<evidence type="ECO:0000256" key="6">
    <source>
        <dbReference type="PROSITE-ProRule" id="PRU00169"/>
    </source>
</evidence>
<proteinExistence type="predicted"/>
<keyword evidence="5" id="KW-0804">Transcription</keyword>
<dbReference type="InterPro" id="IPR001789">
    <property type="entry name" value="Sig_transdc_resp-reg_receiver"/>
</dbReference>
<dbReference type="SUPFAM" id="SSF46894">
    <property type="entry name" value="C-terminal effector domain of the bipartite response regulators"/>
    <property type="match status" value="1"/>
</dbReference>
<keyword evidence="4 7" id="KW-0238">DNA-binding</keyword>
<keyword evidence="3" id="KW-0805">Transcription regulation</keyword>
<protein>
    <submittedName>
        <fullName evidence="10">Response regulator transcription factor</fullName>
    </submittedName>
</protein>
<evidence type="ECO:0000259" key="9">
    <source>
        <dbReference type="PROSITE" id="PS51755"/>
    </source>
</evidence>
<dbReference type="Gene3D" id="3.40.50.2300">
    <property type="match status" value="1"/>
</dbReference>
<dbReference type="CDD" id="cd00383">
    <property type="entry name" value="trans_reg_C"/>
    <property type="match status" value="1"/>
</dbReference>
<dbReference type="Pfam" id="PF00486">
    <property type="entry name" value="Trans_reg_C"/>
    <property type="match status" value="1"/>
</dbReference>
<feature type="domain" description="Response regulatory" evidence="8">
    <location>
        <begin position="4"/>
        <end position="118"/>
    </location>
</feature>
<dbReference type="InterPro" id="IPR001867">
    <property type="entry name" value="OmpR/PhoB-type_DNA-bd"/>
</dbReference>
<accession>A0ABS7EDF0</accession>
<organism evidence="10 11">
    <name type="scientific">Neiella holothuriorum</name>
    <dbReference type="NCBI Taxonomy" id="2870530"/>
    <lineage>
        <taxon>Bacteria</taxon>
        <taxon>Pseudomonadati</taxon>
        <taxon>Pseudomonadota</taxon>
        <taxon>Gammaproteobacteria</taxon>
        <taxon>Alteromonadales</taxon>
        <taxon>Echinimonadaceae</taxon>
        <taxon>Neiella</taxon>
    </lineage>
</organism>
<evidence type="ECO:0000313" key="11">
    <source>
        <dbReference type="Proteomes" id="UP001166251"/>
    </source>
</evidence>
<dbReference type="CDD" id="cd17624">
    <property type="entry name" value="REC_OmpR_PmrA-like"/>
    <property type="match status" value="1"/>
</dbReference>
<sequence>MMLQVLLVEDDIDLATAVVDYLALEDIQCDHAANGVAGLSLIQSHAYQVIILDLNLPKMDGLKVCNEMRSEGNDTPVIMLTARDTLDDKVTGFGVGADDYLVKPFAMAELIVRLQALAKRRSGQVKKLHVADLELDLQLKQATRDGQPLKLSPIALKLLELLMRQSPAAVSRQALIQHVWGDEQPDSNALKVHIHNLRKQIDKPNQTELLTTVVGFGFALTDAKSCP</sequence>
<gene>
    <name evidence="10" type="ORF">K0504_01730</name>
</gene>
<feature type="modified residue" description="4-aspartylphosphate" evidence="6">
    <location>
        <position position="53"/>
    </location>
</feature>
<dbReference type="Pfam" id="PF00072">
    <property type="entry name" value="Response_reg"/>
    <property type="match status" value="1"/>
</dbReference>
<dbReference type="SMART" id="SM00448">
    <property type="entry name" value="REC"/>
    <property type="match status" value="1"/>
</dbReference>
<dbReference type="Proteomes" id="UP001166251">
    <property type="component" value="Unassembled WGS sequence"/>
</dbReference>
<dbReference type="EMBL" id="JAHZSS010000001">
    <property type="protein sequence ID" value="MBW8189742.1"/>
    <property type="molecule type" value="Genomic_DNA"/>
</dbReference>
<dbReference type="PROSITE" id="PS50110">
    <property type="entry name" value="RESPONSE_REGULATORY"/>
    <property type="match status" value="1"/>
</dbReference>
<evidence type="ECO:0000256" key="5">
    <source>
        <dbReference type="ARBA" id="ARBA00023163"/>
    </source>
</evidence>
<evidence type="ECO:0000256" key="3">
    <source>
        <dbReference type="ARBA" id="ARBA00023015"/>
    </source>
</evidence>
<keyword evidence="2" id="KW-0902">Two-component regulatory system</keyword>
<evidence type="ECO:0000256" key="7">
    <source>
        <dbReference type="PROSITE-ProRule" id="PRU01091"/>
    </source>
</evidence>
<dbReference type="InterPro" id="IPR016032">
    <property type="entry name" value="Sig_transdc_resp-reg_C-effctor"/>
</dbReference>
<evidence type="ECO:0000256" key="2">
    <source>
        <dbReference type="ARBA" id="ARBA00023012"/>
    </source>
</evidence>
<feature type="DNA-binding region" description="OmpR/PhoB-type" evidence="7">
    <location>
        <begin position="125"/>
        <end position="222"/>
    </location>
</feature>